<evidence type="ECO:0008006" key="3">
    <source>
        <dbReference type="Google" id="ProtNLM"/>
    </source>
</evidence>
<evidence type="ECO:0000313" key="2">
    <source>
        <dbReference type="Proteomes" id="UP001163828"/>
    </source>
</evidence>
<evidence type="ECO:0000313" key="1">
    <source>
        <dbReference type="EMBL" id="KAJ3993901.1"/>
    </source>
</evidence>
<reference evidence="1" key="1">
    <citation type="submission" date="2022-08" db="EMBL/GenBank/DDBJ databases">
        <authorList>
            <consortium name="DOE Joint Genome Institute"/>
            <person name="Min B."/>
            <person name="Riley R."/>
            <person name="Sierra-Patev S."/>
            <person name="Naranjo-Ortiz M."/>
            <person name="Looney B."/>
            <person name="Konkel Z."/>
            <person name="Slot J.C."/>
            <person name="Sakamoto Y."/>
            <person name="Steenwyk J.L."/>
            <person name="Rokas A."/>
            <person name="Carro J."/>
            <person name="Camarero S."/>
            <person name="Ferreira P."/>
            <person name="Molpeceres G."/>
            <person name="Ruiz-Duenas F.J."/>
            <person name="Serrano A."/>
            <person name="Henrissat B."/>
            <person name="Drula E."/>
            <person name="Hughes K.W."/>
            <person name="Mata J.L."/>
            <person name="Ishikawa N.K."/>
            <person name="Vargas-Isla R."/>
            <person name="Ushijima S."/>
            <person name="Smith C.A."/>
            <person name="Ahrendt S."/>
            <person name="Andreopoulos W."/>
            <person name="He G."/>
            <person name="Labutti K."/>
            <person name="Lipzen A."/>
            <person name="Ng V."/>
            <person name="Sandor L."/>
            <person name="Barry K."/>
            <person name="Martinez A.T."/>
            <person name="Xiao Y."/>
            <person name="Gibbons J.G."/>
            <person name="Terashima K."/>
            <person name="Hibbett D.S."/>
            <person name="Grigoriev I.V."/>
        </authorList>
    </citation>
    <scope>NUCLEOTIDE SEQUENCE</scope>
    <source>
        <strain evidence="1">TFB10827</strain>
    </source>
</reference>
<dbReference type="Proteomes" id="UP001163828">
    <property type="component" value="Unassembled WGS sequence"/>
</dbReference>
<dbReference type="EMBL" id="MU790735">
    <property type="protein sequence ID" value="KAJ3993901.1"/>
    <property type="molecule type" value="Genomic_DNA"/>
</dbReference>
<proteinExistence type="predicted"/>
<gene>
    <name evidence="1" type="ORF">F5050DRAFT_1778416</name>
</gene>
<comment type="caution">
    <text evidence="1">The sequence shown here is derived from an EMBL/GenBank/DDBJ whole genome shotgun (WGS) entry which is preliminary data.</text>
</comment>
<protein>
    <recommendedName>
        <fullName evidence="3">Secreted protein</fullName>
    </recommendedName>
</protein>
<keyword evidence="2" id="KW-1185">Reference proteome</keyword>
<organism evidence="1 2">
    <name type="scientific">Lentinula boryana</name>
    <dbReference type="NCBI Taxonomy" id="40481"/>
    <lineage>
        <taxon>Eukaryota</taxon>
        <taxon>Fungi</taxon>
        <taxon>Dikarya</taxon>
        <taxon>Basidiomycota</taxon>
        <taxon>Agaricomycotina</taxon>
        <taxon>Agaricomycetes</taxon>
        <taxon>Agaricomycetidae</taxon>
        <taxon>Agaricales</taxon>
        <taxon>Marasmiineae</taxon>
        <taxon>Omphalotaceae</taxon>
        <taxon>Lentinula</taxon>
    </lineage>
</organism>
<name>A0ABQ8Q5W7_9AGAR</name>
<accession>A0ABQ8Q5W7</accession>
<sequence>MYLVCSLCFLFFFFFFFFSRQPHFLLHLLLPFICFVQSLLSYNHISLQFFTLRCGVLLEQMTRGFSVS</sequence>